<dbReference type="InterPro" id="IPR053258">
    <property type="entry name" value="Ca-permeable_cation_channel"/>
</dbReference>
<gene>
    <name evidence="3" type="ORF">L1049_019090</name>
</gene>
<sequence length="215" mass="24086">MPVQRKGDPNRQADKYWGAEVGKNRTSQRKTGLQEMSAPEIESEVNETRIVPPTGSESDLPPPGAERVIYKFFFSKPYFVAFSFLITILVGVLQVHNQNNNASPFHTHPANMWAFIIATSIYSFAFAATSRLPPDTSRSLLAGFVAFFSGALSVVSIVWMFVPLWLAWLITILWFLLLGMVACDLFLPFFQRLFSWLMGSNAMDQQSTGQPSLPV</sequence>
<feature type="compositionally biased region" description="Basic and acidic residues" evidence="1">
    <location>
        <begin position="1"/>
        <end position="14"/>
    </location>
</feature>
<accession>A0AAP0RC05</accession>
<feature type="transmembrane region" description="Helical" evidence="2">
    <location>
        <begin position="110"/>
        <end position="128"/>
    </location>
</feature>
<feature type="transmembrane region" description="Helical" evidence="2">
    <location>
        <begin position="140"/>
        <end position="162"/>
    </location>
</feature>
<keyword evidence="2" id="KW-0472">Membrane</keyword>
<keyword evidence="2" id="KW-0812">Transmembrane</keyword>
<keyword evidence="4" id="KW-1185">Reference proteome</keyword>
<comment type="caution">
    <text evidence="3">The sequence shown here is derived from an EMBL/GenBank/DDBJ whole genome shotgun (WGS) entry which is preliminary data.</text>
</comment>
<keyword evidence="2" id="KW-1133">Transmembrane helix</keyword>
<reference evidence="3 4" key="1">
    <citation type="journal article" date="2024" name="Plant J.">
        <title>Genome sequences and population genomics reveal climatic adaptation and genomic divergence between two closely related sweetgum species.</title>
        <authorList>
            <person name="Xu W.Q."/>
            <person name="Ren C.Q."/>
            <person name="Zhang X.Y."/>
            <person name="Comes H.P."/>
            <person name="Liu X.H."/>
            <person name="Li Y.G."/>
            <person name="Kettle C.J."/>
            <person name="Jalonen R."/>
            <person name="Gaisberger H."/>
            <person name="Ma Y.Z."/>
            <person name="Qiu Y.X."/>
        </authorList>
    </citation>
    <scope>NUCLEOTIDE SEQUENCE [LARGE SCALE GENOMIC DNA]</scope>
    <source>
        <strain evidence="3">Hangzhou</strain>
    </source>
</reference>
<organism evidence="3 4">
    <name type="scientific">Liquidambar formosana</name>
    <name type="common">Formosan gum</name>
    <dbReference type="NCBI Taxonomy" id="63359"/>
    <lineage>
        <taxon>Eukaryota</taxon>
        <taxon>Viridiplantae</taxon>
        <taxon>Streptophyta</taxon>
        <taxon>Embryophyta</taxon>
        <taxon>Tracheophyta</taxon>
        <taxon>Spermatophyta</taxon>
        <taxon>Magnoliopsida</taxon>
        <taxon>eudicotyledons</taxon>
        <taxon>Gunneridae</taxon>
        <taxon>Pentapetalae</taxon>
        <taxon>Saxifragales</taxon>
        <taxon>Altingiaceae</taxon>
        <taxon>Liquidambar</taxon>
    </lineage>
</organism>
<feature type="region of interest" description="Disordered" evidence="1">
    <location>
        <begin position="1"/>
        <end position="45"/>
    </location>
</feature>
<dbReference type="AlphaFoldDB" id="A0AAP0RC05"/>
<feature type="transmembrane region" description="Helical" evidence="2">
    <location>
        <begin position="168"/>
        <end position="190"/>
    </location>
</feature>
<dbReference type="Proteomes" id="UP001415857">
    <property type="component" value="Unassembled WGS sequence"/>
</dbReference>
<dbReference type="PANTHER" id="PTHR34115:SF6">
    <property type="entry name" value="PROTEIN, PUTATIVE-RELATED"/>
    <property type="match status" value="1"/>
</dbReference>
<evidence type="ECO:0000256" key="2">
    <source>
        <dbReference type="SAM" id="Phobius"/>
    </source>
</evidence>
<evidence type="ECO:0000313" key="4">
    <source>
        <dbReference type="Proteomes" id="UP001415857"/>
    </source>
</evidence>
<name>A0AAP0RC05_LIQFO</name>
<proteinExistence type="predicted"/>
<evidence type="ECO:0000313" key="3">
    <source>
        <dbReference type="EMBL" id="KAK9274276.1"/>
    </source>
</evidence>
<evidence type="ECO:0000256" key="1">
    <source>
        <dbReference type="SAM" id="MobiDB-lite"/>
    </source>
</evidence>
<feature type="transmembrane region" description="Helical" evidence="2">
    <location>
        <begin position="77"/>
        <end position="95"/>
    </location>
</feature>
<protein>
    <submittedName>
        <fullName evidence="3">Uncharacterized protein</fullName>
    </submittedName>
</protein>
<dbReference type="PANTHER" id="PTHR34115">
    <property type="entry name" value="PROTEIN, PUTATIVE-RELATED"/>
    <property type="match status" value="1"/>
</dbReference>
<dbReference type="EMBL" id="JBBPBK010000012">
    <property type="protein sequence ID" value="KAK9274276.1"/>
    <property type="molecule type" value="Genomic_DNA"/>
</dbReference>